<dbReference type="RefSeq" id="XP_011631694.1">
    <property type="nucleotide sequence ID" value="XM_011633392.2"/>
</dbReference>
<dbReference type="Pfam" id="PF04516">
    <property type="entry name" value="CP2"/>
    <property type="match status" value="1"/>
</dbReference>
<gene>
    <name evidence="10" type="primary">LOC105423592</name>
</gene>
<dbReference type="InterPro" id="IPR057520">
    <property type="entry name" value="GRHL1/CP2_C"/>
</dbReference>
<dbReference type="InterPro" id="IPR007604">
    <property type="entry name" value="CP2"/>
</dbReference>
<evidence type="ECO:0000256" key="3">
    <source>
        <dbReference type="ARBA" id="ARBA00023125"/>
    </source>
</evidence>
<evidence type="ECO:0000256" key="5">
    <source>
        <dbReference type="ARBA" id="ARBA00023242"/>
    </source>
</evidence>
<evidence type="ECO:0000256" key="7">
    <source>
        <dbReference type="SAM" id="MobiDB-lite"/>
    </source>
</evidence>
<comment type="subcellular location">
    <subcellularLocation>
        <location evidence="1 6">Nucleus</location>
    </subcellularLocation>
</comment>
<feature type="region of interest" description="Disordered" evidence="7">
    <location>
        <begin position="448"/>
        <end position="555"/>
    </location>
</feature>
<dbReference type="OrthoDB" id="7680836at2759"/>
<accession>A0A6I9VRZ1</accession>
<feature type="compositionally biased region" description="Basic residues" evidence="7">
    <location>
        <begin position="67"/>
        <end position="86"/>
    </location>
</feature>
<dbReference type="KEGG" id="pbar:105423592"/>
<evidence type="ECO:0000313" key="10">
    <source>
        <dbReference type="RefSeq" id="XP_011631694.1"/>
    </source>
</evidence>
<dbReference type="InterPro" id="IPR040167">
    <property type="entry name" value="TF_CP2-like"/>
</dbReference>
<dbReference type="PANTHER" id="PTHR11037">
    <property type="entry name" value="TRANSCRIPTION FACTOR CP2"/>
    <property type="match status" value="1"/>
</dbReference>
<feature type="region of interest" description="Disordered" evidence="7">
    <location>
        <begin position="1027"/>
        <end position="1058"/>
    </location>
</feature>
<feature type="compositionally biased region" description="Low complexity" evidence="7">
    <location>
        <begin position="307"/>
        <end position="317"/>
    </location>
</feature>
<evidence type="ECO:0000313" key="9">
    <source>
        <dbReference type="Proteomes" id="UP000504615"/>
    </source>
</evidence>
<feature type="region of interest" description="Disordered" evidence="7">
    <location>
        <begin position="730"/>
        <end position="760"/>
    </location>
</feature>
<sequence length="1287" mass="139206">MSTCTDEADNAPCTLSPVQEAPVSPASSSLSNPNQNESEQQVLLATMQPVNVLDLHEPPAVHTLHPKYHHHHHHRHHHHHHHHHHQQQQQQQQHIQSRDPDDVQQRAAAADDPDGRVTPGAEAAAGNAALGVGEHKMIDLIYNDGQKTVMYTHDKEIIYENEHADRVQVVEYPPPPPSPPSPSPPSAGVTRTSLLPPTCVSPRSTAAAAAASALHLHHYPLQLQHDDDLPPTVRHAVNATVPNCGAATTTTTVLVLSELVAADPAAAGAATATQQLTLTAAAASFRAGRRSRSEEDTNGTVVSDDAQQQQQQQQQQQSYVSGQREPEEEEELGAEEAAAQAAAQTLQSGAEGADPEVHKRVAAVQVQVQGMEGDWRAYCEHPLSVATAAMLNLQQQHQSAVPNHSDDPAASYVYEYYKLPEKAADVKLPPTHELWSTGVMGQKLLVQEAPGSGSASTNRMEGGEGAGGGELHHFLQYSQQSHSPSQSLQGGLPLPLSPQPLRHDGASNAGIVGVKREPEDLSSSRGGQQSSKRHKQAQPDSPTPPGMYHHHQHQLQVQQYGSPYDPYTSCSPRLQSAAFTSTSATGTGNATANPGGGLHQEATTVYVASDTLPPLASSSSASSLSTTTASYTRYEVVPSSYATTHAIRSSSSSSKVLTVDLPSPDSGIGADAVTPRQDHHPPTALHQSSFDYTELCPGGTTAGAAVVLESAVIHQPLQLQLQQSHTQAQVQRSSLVSAGATNPNPNPNPQRSRPWHDFGRQNDADKIQIPKIFSNYGFKYHLESPISTSQRREDDRITYINKGQFYGITLEYVTDPDKPLKAGQTVKSVVMLMFREEKSPEDEIKSWQFWHGRQHSVKQRILDADTKNSVGLVGCIEEVAHNAIAVYWSPLESSAKINVAVQCLSTDFSSQKGVKGLPLHIQVDTYEEPPPHTHTYTPPSHRGYCQIKVFCDKGAERKTRDEERRAAKRKMTATGRKKLDELYHPVTERSEFYSMVDLHKPPVLFSPPAEHAIDKFSTMELSGFYGGGGGGGGGDTDTSSLSNGEGGGLKAAGGSSPYPAACGRPSLPALKFHNHFPPDNLSSLHDKKDSLLMQVQELQGSVLGVQQAGLTGAVVSSVGNRLHLQQQPSHLRSADAEDRVMLYVRQESEDVYTPLHVTPPTVQGLLNAVRNILRLFSFKSPNTHQHLTTRKHSRAITAKIDDDMIRYYVDEDLFLLEVSHSRISPDSERNPNNPGSPGDPGDPGDPPTTGGYDVTLIELPSSPPHMPHSPLANSTHGHAHVHDNSNT</sequence>
<dbReference type="GO" id="GO:0005634">
    <property type="term" value="C:nucleus"/>
    <property type="evidence" value="ECO:0007669"/>
    <property type="project" value="UniProtKB-SubCell"/>
</dbReference>
<keyword evidence="2" id="KW-0805">Transcription regulation</keyword>
<dbReference type="Proteomes" id="UP000504615">
    <property type="component" value="Unplaced"/>
</dbReference>
<feature type="compositionally biased region" description="Low complexity" evidence="7">
    <location>
        <begin position="476"/>
        <end position="494"/>
    </location>
</feature>
<feature type="region of interest" description="Disordered" evidence="7">
    <location>
        <begin position="169"/>
        <end position="196"/>
    </location>
</feature>
<dbReference type="PANTHER" id="PTHR11037:SF20">
    <property type="entry name" value="PROTEIN GRAINYHEAD"/>
    <property type="match status" value="1"/>
</dbReference>
<feature type="region of interest" description="Disordered" evidence="7">
    <location>
        <begin position="1222"/>
        <end position="1287"/>
    </location>
</feature>
<feature type="domain" description="Grh/CP2 DB" evidence="8">
    <location>
        <begin position="774"/>
        <end position="1006"/>
    </location>
</feature>
<dbReference type="GO" id="GO:0001228">
    <property type="term" value="F:DNA-binding transcription activator activity, RNA polymerase II-specific"/>
    <property type="evidence" value="ECO:0007669"/>
    <property type="project" value="TreeGrafter"/>
</dbReference>
<feature type="compositionally biased region" description="Polar residues" evidence="7">
    <location>
        <begin position="25"/>
        <end position="39"/>
    </location>
</feature>
<dbReference type="Pfam" id="PF25416">
    <property type="entry name" value="GRHL1_C"/>
    <property type="match status" value="1"/>
</dbReference>
<reference evidence="10" key="1">
    <citation type="submission" date="2025-08" db="UniProtKB">
        <authorList>
            <consortium name="RefSeq"/>
        </authorList>
    </citation>
    <scope>IDENTIFICATION</scope>
</reference>
<keyword evidence="4" id="KW-0804">Transcription</keyword>
<evidence type="ECO:0000256" key="4">
    <source>
        <dbReference type="ARBA" id="ARBA00023163"/>
    </source>
</evidence>
<keyword evidence="5 6" id="KW-0539">Nucleus</keyword>
<keyword evidence="3 6" id="KW-0238">DNA-binding</keyword>
<evidence type="ECO:0000256" key="2">
    <source>
        <dbReference type="ARBA" id="ARBA00023015"/>
    </source>
</evidence>
<feature type="region of interest" description="Disordered" evidence="7">
    <location>
        <begin position="285"/>
        <end position="355"/>
    </location>
</feature>
<evidence type="ECO:0000256" key="6">
    <source>
        <dbReference type="PROSITE-ProRule" id="PRU01313"/>
    </source>
</evidence>
<dbReference type="CTD" id="37038"/>
<dbReference type="GeneID" id="105423592"/>
<keyword evidence="9" id="KW-1185">Reference proteome</keyword>
<protein>
    <submittedName>
        <fullName evidence="10">Protein grainyhead</fullName>
    </submittedName>
</protein>
<feature type="compositionally biased region" description="Pro residues" evidence="7">
    <location>
        <begin position="172"/>
        <end position="185"/>
    </location>
</feature>
<proteinExistence type="predicted"/>
<organism evidence="9 10">
    <name type="scientific">Pogonomyrmex barbatus</name>
    <name type="common">red harvester ant</name>
    <dbReference type="NCBI Taxonomy" id="144034"/>
    <lineage>
        <taxon>Eukaryota</taxon>
        <taxon>Metazoa</taxon>
        <taxon>Ecdysozoa</taxon>
        <taxon>Arthropoda</taxon>
        <taxon>Hexapoda</taxon>
        <taxon>Insecta</taxon>
        <taxon>Pterygota</taxon>
        <taxon>Neoptera</taxon>
        <taxon>Endopterygota</taxon>
        <taxon>Hymenoptera</taxon>
        <taxon>Apocrita</taxon>
        <taxon>Aculeata</taxon>
        <taxon>Formicoidea</taxon>
        <taxon>Formicidae</taxon>
        <taxon>Myrmicinae</taxon>
        <taxon>Pogonomyrmex</taxon>
    </lineage>
</organism>
<feature type="region of interest" description="Disordered" evidence="7">
    <location>
        <begin position="652"/>
        <end position="686"/>
    </location>
</feature>
<feature type="compositionally biased region" description="Polar residues" evidence="7">
    <location>
        <begin position="732"/>
        <end position="741"/>
    </location>
</feature>
<dbReference type="GO" id="GO:0000978">
    <property type="term" value="F:RNA polymerase II cis-regulatory region sequence-specific DNA binding"/>
    <property type="evidence" value="ECO:0007669"/>
    <property type="project" value="TreeGrafter"/>
</dbReference>
<feature type="region of interest" description="Disordered" evidence="7">
    <location>
        <begin position="1"/>
        <end position="39"/>
    </location>
</feature>
<name>A0A6I9VRZ1_9HYME</name>
<evidence type="ECO:0000256" key="1">
    <source>
        <dbReference type="ARBA" id="ARBA00004123"/>
    </source>
</evidence>
<dbReference type="PROSITE" id="PS51968">
    <property type="entry name" value="GRH_CP2_DB"/>
    <property type="match status" value="1"/>
</dbReference>
<feature type="region of interest" description="Disordered" evidence="7">
    <location>
        <begin position="67"/>
        <end position="121"/>
    </location>
</feature>
<evidence type="ECO:0000259" key="8">
    <source>
        <dbReference type="PROSITE" id="PS51968"/>
    </source>
</evidence>